<name>A0A4Q1JJH9_9BACT</name>
<accession>A0A4Q1JJH9</accession>
<dbReference type="SUPFAM" id="SSF55486">
    <property type="entry name" value="Metalloproteases ('zincins'), catalytic domain"/>
    <property type="match status" value="1"/>
</dbReference>
<organism evidence="2 3">
    <name type="scientific">Ancylomarina salipaludis</name>
    <dbReference type="NCBI Taxonomy" id="2501299"/>
    <lineage>
        <taxon>Bacteria</taxon>
        <taxon>Pseudomonadati</taxon>
        <taxon>Bacteroidota</taxon>
        <taxon>Bacteroidia</taxon>
        <taxon>Marinilabiliales</taxon>
        <taxon>Marinifilaceae</taxon>
        <taxon>Ancylomarina</taxon>
    </lineage>
</organism>
<reference evidence="2 3" key="1">
    <citation type="submission" date="2019-01" db="EMBL/GenBank/DDBJ databases">
        <title>Ancylomarina salipaludis sp. nov., isolated from a salt marsh.</title>
        <authorList>
            <person name="Yoon J.-H."/>
        </authorList>
    </citation>
    <scope>NUCLEOTIDE SEQUENCE [LARGE SCALE GENOMIC DNA]</scope>
    <source>
        <strain evidence="2 3">SHSM-M15</strain>
    </source>
</reference>
<dbReference type="AlphaFoldDB" id="A0A4Q1JJH9"/>
<dbReference type="OrthoDB" id="905690at2"/>
<protein>
    <recommendedName>
        <fullName evidence="4">Peptidase M10 metallopeptidase domain-containing protein</fullName>
    </recommendedName>
</protein>
<feature type="chain" id="PRO_5020695868" description="Peptidase M10 metallopeptidase domain-containing protein" evidence="1">
    <location>
        <begin position="21"/>
        <end position="307"/>
    </location>
</feature>
<evidence type="ECO:0000256" key="1">
    <source>
        <dbReference type="SAM" id="SignalP"/>
    </source>
</evidence>
<dbReference type="PROSITE" id="PS51257">
    <property type="entry name" value="PROKAR_LIPOPROTEIN"/>
    <property type="match status" value="1"/>
</dbReference>
<dbReference type="InterPro" id="IPR024079">
    <property type="entry name" value="MetalloPept_cat_dom_sf"/>
</dbReference>
<proteinExistence type="predicted"/>
<gene>
    <name evidence="2" type="ORF">EO244_15010</name>
</gene>
<comment type="caution">
    <text evidence="2">The sequence shown here is derived from an EMBL/GenBank/DDBJ whole genome shotgun (WGS) entry which is preliminary data.</text>
</comment>
<evidence type="ECO:0000313" key="3">
    <source>
        <dbReference type="Proteomes" id="UP000289703"/>
    </source>
</evidence>
<dbReference type="Gene3D" id="3.40.390.10">
    <property type="entry name" value="Collagenase (Catalytic Domain)"/>
    <property type="match status" value="1"/>
</dbReference>
<keyword evidence="3" id="KW-1185">Reference proteome</keyword>
<dbReference type="GO" id="GO:0008237">
    <property type="term" value="F:metallopeptidase activity"/>
    <property type="evidence" value="ECO:0007669"/>
    <property type="project" value="InterPro"/>
</dbReference>
<dbReference type="RefSeq" id="WP_129255504.1">
    <property type="nucleotide sequence ID" value="NZ_SAXA01000017.1"/>
</dbReference>
<dbReference type="Proteomes" id="UP000289703">
    <property type="component" value="Unassembled WGS sequence"/>
</dbReference>
<sequence>MKTKIALLLSVFLFTLISCENNNSDKQTPIDAEPIFMDLSSYYSQWNLKATNGEGVPANLRVLKAEYFTTGESGKIGRTVFFMNVGNKKLAADFVPDINFSLDGTTDISYYIDENRPCSELSLNETTSAIQRAMATWDNVSCSNLNMFQLPYTGEQTGFVAALLGFGGSFNYFGDVMHCGWLPRDFFDIIDIDGGSYILGVTFTIIFTDSDYDNNRKSDVAWREIYYNDNFSWRIGDHYDVETIAMHESGHGLSQAHFGTAFLDSGTGKLHFSPRSAMNAAYSGIQTNIEKTDEAGHCSIWANWPNQ</sequence>
<dbReference type="EMBL" id="SAXA01000017">
    <property type="protein sequence ID" value="RXQ88836.1"/>
    <property type="molecule type" value="Genomic_DNA"/>
</dbReference>
<keyword evidence="1" id="KW-0732">Signal</keyword>
<evidence type="ECO:0008006" key="4">
    <source>
        <dbReference type="Google" id="ProtNLM"/>
    </source>
</evidence>
<feature type="signal peptide" evidence="1">
    <location>
        <begin position="1"/>
        <end position="20"/>
    </location>
</feature>
<evidence type="ECO:0000313" key="2">
    <source>
        <dbReference type="EMBL" id="RXQ88836.1"/>
    </source>
</evidence>